<reference evidence="1" key="1">
    <citation type="journal article" date="2023" name="Mol. Phylogenet. Evol.">
        <title>Genome-scale phylogeny and comparative genomics of the fungal order Sordariales.</title>
        <authorList>
            <person name="Hensen N."/>
            <person name="Bonometti L."/>
            <person name="Westerberg I."/>
            <person name="Brannstrom I.O."/>
            <person name="Guillou S."/>
            <person name="Cros-Aarteil S."/>
            <person name="Calhoun S."/>
            <person name="Haridas S."/>
            <person name="Kuo A."/>
            <person name="Mondo S."/>
            <person name="Pangilinan J."/>
            <person name="Riley R."/>
            <person name="LaButti K."/>
            <person name="Andreopoulos B."/>
            <person name="Lipzen A."/>
            <person name="Chen C."/>
            <person name="Yan M."/>
            <person name="Daum C."/>
            <person name="Ng V."/>
            <person name="Clum A."/>
            <person name="Steindorff A."/>
            <person name="Ohm R.A."/>
            <person name="Martin F."/>
            <person name="Silar P."/>
            <person name="Natvig D.O."/>
            <person name="Lalanne C."/>
            <person name="Gautier V."/>
            <person name="Ament-Velasquez S.L."/>
            <person name="Kruys A."/>
            <person name="Hutchinson M.I."/>
            <person name="Powell A.J."/>
            <person name="Barry K."/>
            <person name="Miller A.N."/>
            <person name="Grigoriev I.V."/>
            <person name="Debuchy R."/>
            <person name="Gladieux P."/>
            <person name="Hiltunen Thoren M."/>
            <person name="Johannesson H."/>
        </authorList>
    </citation>
    <scope>NUCLEOTIDE SEQUENCE</scope>
    <source>
        <strain evidence="1">CBS 892.96</strain>
    </source>
</reference>
<reference evidence="1" key="2">
    <citation type="submission" date="2023-05" db="EMBL/GenBank/DDBJ databases">
        <authorList>
            <consortium name="Lawrence Berkeley National Laboratory"/>
            <person name="Steindorff A."/>
            <person name="Hensen N."/>
            <person name="Bonometti L."/>
            <person name="Westerberg I."/>
            <person name="Brannstrom I.O."/>
            <person name="Guillou S."/>
            <person name="Cros-Aarteil S."/>
            <person name="Calhoun S."/>
            <person name="Haridas S."/>
            <person name="Kuo A."/>
            <person name="Mondo S."/>
            <person name="Pangilinan J."/>
            <person name="Riley R."/>
            <person name="Labutti K."/>
            <person name="Andreopoulos B."/>
            <person name="Lipzen A."/>
            <person name="Chen C."/>
            <person name="Yanf M."/>
            <person name="Daum C."/>
            <person name="Ng V."/>
            <person name="Clum A."/>
            <person name="Ohm R."/>
            <person name="Martin F."/>
            <person name="Silar P."/>
            <person name="Natvig D."/>
            <person name="Lalanne C."/>
            <person name="Gautier V."/>
            <person name="Ament-Velasquez S.L."/>
            <person name="Kruys A."/>
            <person name="Hutchinson M.I."/>
            <person name="Powell A.J."/>
            <person name="Barry K."/>
            <person name="Miller A.N."/>
            <person name="Grigoriev I.V."/>
            <person name="Debuchy R."/>
            <person name="Gladieux P."/>
            <person name="Thoren M.H."/>
            <person name="Johannesson H."/>
        </authorList>
    </citation>
    <scope>NUCLEOTIDE SEQUENCE</scope>
    <source>
        <strain evidence="1">CBS 892.96</strain>
    </source>
</reference>
<name>A0AAN6WAR0_9PEZI</name>
<protein>
    <submittedName>
        <fullName evidence="1">Uncharacterized protein</fullName>
    </submittedName>
</protein>
<comment type="caution">
    <text evidence="1">The sequence shown here is derived from an EMBL/GenBank/DDBJ whole genome shotgun (WGS) entry which is preliminary data.</text>
</comment>
<dbReference type="AlphaFoldDB" id="A0AAN6WAR0"/>
<organism evidence="1 2">
    <name type="scientific">Triangularia setosa</name>
    <dbReference type="NCBI Taxonomy" id="2587417"/>
    <lineage>
        <taxon>Eukaryota</taxon>
        <taxon>Fungi</taxon>
        <taxon>Dikarya</taxon>
        <taxon>Ascomycota</taxon>
        <taxon>Pezizomycotina</taxon>
        <taxon>Sordariomycetes</taxon>
        <taxon>Sordariomycetidae</taxon>
        <taxon>Sordariales</taxon>
        <taxon>Podosporaceae</taxon>
        <taxon>Triangularia</taxon>
    </lineage>
</organism>
<keyword evidence="2" id="KW-1185">Reference proteome</keyword>
<evidence type="ECO:0000313" key="2">
    <source>
        <dbReference type="Proteomes" id="UP001302321"/>
    </source>
</evidence>
<proteinExistence type="predicted"/>
<evidence type="ECO:0000313" key="1">
    <source>
        <dbReference type="EMBL" id="KAK4178376.1"/>
    </source>
</evidence>
<sequence length="208" mass="24161">MASALEFCHQHKFYQGSFSPFGLIRCQGRFIEYENWNQFWLDLHLKAAWRCASFGLKYLDSTSNAFEEEVPEIQLQFYWIKTRKLPFRPNQLRGMAEGDIAKRCESLLDESRPVNEPIAVWCYQQGKLMDTNIRIGTVVKVPDVPSEANGKKIRLTFDIVWAVYQVTALAGANEEIDREYYAVVLGRQRRRQALKADDEVVRDKGEKS</sequence>
<dbReference type="EMBL" id="MU866140">
    <property type="protein sequence ID" value="KAK4178376.1"/>
    <property type="molecule type" value="Genomic_DNA"/>
</dbReference>
<dbReference type="Proteomes" id="UP001302321">
    <property type="component" value="Unassembled WGS sequence"/>
</dbReference>
<accession>A0AAN6WAR0</accession>
<gene>
    <name evidence="1" type="ORF">QBC36DRAFT_309234</name>
</gene>